<dbReference type="EMBL" id="LR134510">
    <property type="protein sequence ID" value="VEJ08860.1"/>
    <property type="molecule type" value="Genomic_DNA"/>
</dbReference>
<sequence length="194" mass="22131">MIGNLTQRLRQFLKQDKGDMMVEVGLTIGIYFLIIFMIFELGRMAITNAYWTYAVSEGVRLTQTTDLHDEGGDYQDALRRNILKSYDSIVGQTTMGLFAANIDGLTVHIDYASNLANLVDAVKNNQGSDSSDYIHNCLKGKSCSYDAPLARYVISYKYHFIVPIPFINSTVEHLFTRQFFVVQIYERSYFNKTS</sequence>
<feature type="domain" description="TadE-like" evidence="2">
    <location>
        <begin position="20"/>
        <end position="60"/>
    </location>
</feature>
<dbReference type="RefSeq" id="WP_126598297.1">
    <property type="nucleotide sequence ID" value="NZ_LR134510.1"/>
</dbReference>
<evidence type="ECO:0000313" key="4">
    <source>
        <dbReference type="EMBL" id="VEJ08863.1"/>
    </source>
</evidence>
<gene>
    <name evidence="3" type="ORF">NCTC12871_00278</name>
    <name evidence="4" type="ORF">NCTC12871_00281</name>
</gene>
<feature type="transmembrane region" description="Helical" evidence="1">
    <location>
        <begin position="20"/>
        <end position="39"/>
    </location>
</feature>
<dbReference type="Pfam" id="PF07811">
    <property type="entry name" value="TadE"/>
    <property type="match status" value="1"/>
</dbReference>
<keyword evidence="1" id="KW-1133">Transmembrane helix</keyword>
<dbReference type="EMBL" id="LR134510">
    <property type="protein sequence ID" value="VEJ08863.1"/>
    <property type="molecule type" value="Genomic_DNA"/>
</dbReference>
<evidence type="ECO:0000313" key="3">
    <source>
        <dbReference type="EMBL" id="VEJ08860.1"/>
    </source>
</evidence>
<name>A0A448TS77_9PAST</name>
<dbReference type="InterPro" id="IPR012495">
    <property type="entry name" value="TadE-like_dom"/>
</dbReference>
<dbReference type="AlphaFoldDB" id="A0A448TS77"/>
<keyword evidence="5" id="KW-1185">Reference proteome</keyword>
<dbReference type="KEGG" id="adp:NCTC12871_00278"/>
<protein>
    <submittedName>
        <fullName evidence="3">Tight adherence protein E</fullName>
    </submittedName>
</protein>
<keyword evidence="1" id="KW-0812">Transmembrane</keyword>
<organism evidence="3 5">
    <name type="scientific">Actinobacillus delphinicola</name>
    <dbReference type="NCBI Taxonomy" id="51161"/>
    <lineage>
        <taxon>Bacteria</taxon>
        <taxon>Pseudomonadati</taxon>
        <taxon>Pseudomonadota</taxon>
        <taxon>Gammaproteobacteria</taxon>
        <taxon>Pasteurellales</taxon>
        <taxon>Pasteurellaceae</taxon>
        <taxon>Actinobacillus</taxon>
    </lineage>
</organism>
<dbReference type="Proteomes" id="UP000279799">
    <property type="component" value="Chromosome"/>
</dbReference>
<evidence type="ECO:0000313" key="5">
    <source>
        <dbReference type="Proteomes" id="UP000279799"/>
    </source>
</evidence>
<evidence type="ECO:0000259" key="2">
    <source>
        <dbReference type="Pfam" id="PF07811"/>
    </source>
</evidence>
<dbReference type="OrthoDB" id="6555614at2"/>
<accession>A0A448TS77</accession>
<reference evidence="3 5" key="1">
    <citation type="submission" date="2018-12" db="EMBL/GenBank/DDBJ databases">
        <authorList>
            <consortium name="Pathogen Informatics"/>
        </authorList>
    </citation>
    <scope>NUCLEOTIDE SEQUENCE [LARGE SCALE GENOMIC DNA]</scope>
    <source>
        <strain evidence="3 5">NCTC12871</strain>
    </source>
</reference>
<evidence type="ECO:0000256" key="1">
    <source>
        <dbReference type="SAM" id="Phobius"/>
    </source>
</evidence>
<dbReference type="KEGG" id="adp:NCTC12871_00281"/>
<proteinExistence type="predicted"/>
<keyword evidence="1" id="KW-0472">Membrane</keyword>